<reference evidence="4" key="3">
    <citation type="submission" date="2025-09" db="UniProtKB">
        <authorList>
            <consortium name="Ensembl"/>
        </authorList>
    </citation>
    <scope>IDENTIFICATION</scope>
</reference>
<dbReference type="Pfam" id="PF00644">
    <property type="entry name" value="PARP"/>
    <property type="match status" value="1"/>
</dbReference>
<dbReference type="PANTHER" id="PTHR36542:SF2">
    <property type="entry name" value="GIG2-LIKE PROTEIN DRED-RELATED"/>
    <property type="match status" value="1"/>
</dbReference>
<evidence type="ECO:0000313" key="4">
    <source>
        <dbReference type="Ensembl" id="ENSECRP00000002747.1"/>
    </source>
</evidence>
<dbReference type="Proteomes" id="UP000694620">
    <property type="component" value="Chromosome 5"/>
</dbReference>
<feature type="region of interest" description="Disordered" evidence="2">
    <location>
        <begin position="133"/>
        <end position="181"/>
    </location>
</feature>
<dbReference type="GO" id="GO:0003950">
    <property type="term" value="F:NAD+ poly-ADP-ribosyltransferase activity"/>
    <property type="evidence" value="ECO:0007669"/>
    <property type="project" value="InterPro"/>
</dbReference>
<feature type="compositionally biased region" description="Acidic residues" evidence="2">
    <location>
        <begin position="134"/>
        <end position="181"/>
    </location>
</feature>
<dbReference type="Ensembl" id="ENSECRT00000002790.1">
    <property type="protein sequence ID" value="ENSECRP00000002747.1"/>
    <property type="gene ID" value="ENSECRG00000001880.1"/>
</dbReference>
<sequence>HKPQGFETQKPTNSKVYVMYHGTTRKNANIIMEKGFKRSTKGMLGPGVYVSRDPKKALRYPLKVKPGNQVVLELLVNVGMVKKINRQGHPMQKTWHKHGYDTAWVPPDCGMVDSHLEEDCIWDPKRIKVLNILEPDELNSESDEEDNDEDDDEEEEETSCEDEDDEEEEEEEWCEDEDEDY</sequence>
<dbReference type="SUPFAM" id="SSF56399">
    <property type="entry name" value="ADP-ribosylation"/>
    <property type="match status" value="1"/>
</dbReference>
<evidence type="ECO:0000313" key="5">
    <source>
        <dbReference type="Proteomes" id="UP000694620"/>
    </source>
</evidence>
<reference evidence="4" key="2">
    <citation type="submission" date="2025-08" db="UniProtKB">
        <authorList>
            <consortium name="Ensembl"/>
        </authorList>
    </citation>
    <scope>IDENTIFICATION</scope>
</reference>
<feature type="domain" description="PARP catalytic" evidence="3">
    <location>
        <begin position="6"/>
        <end position="94"/>
    </location>
</feature>
<dbReference type="GO" id="GO:0005737">
    <property type="term" value="C:cytoplasm"/>
    <property type="evidence" value="ECO:0007669"/>
    <property type="project" value="TreeGrafter"/>
</dbReference>
<dbReference type="InterPro" id="IPR012317">
    <property type="entry name" value="Poly(ADP-ribose)pol_cat_dom"/>
</dbReference>
<protein>
    <recommendedName>
        <fullName evidence="3">PARP catalytic domain-containing protein</fullName>
    </recommendedName>
</protein>
<evidence type="ECO:0000256" key="2">
    <source>
        <dbReference type="SAM" id="MobiDB-lite"/>
    </source>
</evidence>
<accession>A0A8C4RJU3</accession>
<comment type="similarity">
    <text evidence="1">Belongs to the ARTD/PARP family.</text>
</comment>
<dbReference type="PANTHER" id="PTHR36542">
    <property type="entry name" value="GIG2-LIKE PROTEIN DRED-RELATED"/>
    <property type="match status" value="1"/>
</dbReference>
<keyword evidence="5" id="KW-1185">Reference proteome</keyword>
<reference evidence="4" key="1">
    <citation type="submission" date="2021-06" db="EMBL/GenBank/DDBJ databases">
        <authorList>
            <consortium name="Wellcome Sanger Institute Data Sharing"/>
        </authorList>
    </citation>
    <scope>NUCLEOTIDE SEQUENCE [LARGE SCALE GENOMIC DNA]</scope>
</reference>
<evidence type="ECO:0000256" key="1">
    <source>
        <dbReference type="ARBA" id="ARBA00024347"/>
    </source>
</evidence>
<organism evidence="4 5">
    <name type="scientific">Erpetoichthys calabaricus</name>
    <name type="common">Rope fish</name>
    <name type="synonym">Calamoichthys calabaricus</name>
    <dbReference type="NCBI Taxonomy" id="27687"/>
    <lineage>
        <taxon>Eukaryota</taxon>
        <taxon>Metazoa</taxon>
        <taxon>Chordata</taxon>
        <taxon>Craniata</taxon>
        <taxon>Vertebrata</taxon>
        <taxon>Euteleostomi</taxon>
        <taxon>Actinopterygii</taxon>
        <taxon>Polypteriformes</taxon>
        <taxon>Polypteridae</taxon>
        <taxon>Erpetoichthys</taxon>
    </lineage>
</organism>
<dbReference type="Gene3D" id="3.90.175.10">
    <property type="entry name" value="Diphtheria Toxin, domain 1"/>
    <property type="match status" value="1"/>
</dbReference>
<name>A0A8C4RJU3_ERPCA</name>
<dbReference type="GeneTree" id="ENSGT00940000163496"/>
<dbReference type="AlphaFoldDB" id="A0A8C4RJU3"/>
<evidence type="ECO:0000259" key="3">
    <source>
        <dbReference type="Pfam" id="PF00644"/>
    </source>
</evidence>
<proteinExistence type="inferred from homology"/>